<keyword evidence="1" id="KW-0805">Transcription regulation</keyword>
<keyword evidence="2" id="KW-0804">Transcription</keyword>
<dbReference type="PANTHER" id="PTHR30363:SF59">
    <property type="entry name" value="DEOR FAMILY REGULATORY PROTEIN"/>
    <property type="match status" value="1"/>
</dbReference>
<dbReference type="Pfam" id="PF00455">
    <property type="entry name" value="DeoRC"/>
    <property type="match status" value="1"/>
</dbReference>
<dbReference type="InterPro" id="IPR036390">
    <property type="entry name" value="WH_DNA-bd_sf"/>
</dbReference>
<dbReference type="SUPFAM" id="SSF100950">
    <property type="entry name" value="NagB/RpiA/CoA transferase-like"/>
    <property type="match status" value="1"/>
</dbReference>
<dbReference type="InParanoid" id="A0A6G9IDT5"/>
<dbReference type="InterPro" id="IPR001034">
    <property type="entry name" value="DeoR_HTH"/>
</dbReference>
<dbReference type="SMART" id="SM01134">
    <property type="entry name" value="DeoRC"/>
    <property type="match status" value="1"/>
</dbReference>
<dbReference type="InterPro" id="IPR037171">
    <property type="entry name" value="NagB/RpiA_transferase-like"/>
</dbReference>
<dbReference type="InterPro" id="IPR036388">
    <property type="entry name" value="WH-like_DNA-bd_sf"/>
</dbReference>
<evidence type="ECO:0000313" key="5">
    <source>
        <dbReference type="Proteomes" id="UP000501168"/>
    </source>
</evidence>
<accession>A0A6G9IDT5</accession>
<evidence type="ECO:0000256" key="1">
    <source>
        <dbReference type="ARBA" id="ARBA00023015"/>
    </source>
</evidence>
<dbReference type="Proteomes" id="UP000501168">
    <property type="component" value="Chromosome"/>
</dbReference>
<dbReference type="PROSITE" id="PS51000">
    <property type="entry name" value="HTH_DEOR_2"/>
    <property type="match status" value="1"/>
</dbReference>
<name>A0A6G9IDT5_9GAMM</name>
<dbReference type="InterPro" id="IPR014036">
    <property type="entry name" value="DeoR-like_C"/>
</dbReference>
<protein>
    <submittedName>
        <fullName evidence="4">DeoR/GlpR transcriptional regulator</fullName>
    </submittedName>
</protein>
<dbReference type="PANTHER" id="PTHR30363">
    <property type="entry name" value="HTH-TYPE TRANSCRIPTIONAL REGULATOR SRLR-RELATED"/>
    <property type="match status" value="1"/>
</dbReference>
<dbReference type="SMART" id="SM00420">
    <property type="entry name" value="HTH_DEOR"/>
    <property type="match status" value="1"/>
</dbReference>
<dbReference type="Gene3D" id="1.10.10.10">
    <property type="entry name" value="Winged helix-like DNA-binding domain superfamily/Winged helix DNA-binding domain"/>
    <property type="match status" value="1"/>
</dbReference>
<evidence type="ECO:0000259" key="3">
    <source>
        <dbReference type="PROSITE" id="PS51000"/>
    </source>
</evidence>
<dbReference type="EMBL" id="CP050253">
    <property type="protein sequence ID" value="QIQ22401.1"/>
    <property type="molecule type" value="Genomic_DNA"/>
</dbReference>
<dbReference type="FunCoup" id="A0A6G9IDT5">
    <property type="interactions" value="41"/>
</dbReference>
<dbReference type="NCBIfam" id="NF040887">
    <property type="entry name" value="trans_reg_YciT"/>
    <property type="match status" value="1"/>
</dbReference>
<dbReference type="Pfam" id="PF08220">
    <property type="entry name" value="HTH_DeoR"/>
    <property type="match status" value="1"/>
</dbReference>
<organism evidence="4 5">
    <name type="scientific">Zophobihabitans entericus</name>
    <dbReference type="NCBI Taxonomy" id="1635327"/>
    <lineage>
        <taxon>Bacteria</taxon>
        <taxon>Pseudomonadati</taxon>
        <taxon>Pseudomonadota</taxon>
        <taxon>Gammaproteobacteria</taxon>
        <taxon>Orbales</taxon>
        <taxon>Orbaceae</taxon>
        <taxon>Zophobihabitans</taxon>
    </lineage>
</organism>
<sequence>MKLNQRQQNILQLLNRQGKVSVAELAEKTAVSVVTIRHDLTLLEQENYLKREHGFAVLLDIDNVDDRLRVNFTQKQALAQLAATLIEPGDTIFIEGGSSNALLARVLARQSDLTIITANLYIASLLKNSPVEVILLGGLLQSKSENVVGPLTKQLIKQIHFNKAFIGIDGFHAEYGFTGRDMMRAEVIDTVLEKNAENIIISESSKFGKIYPYSLQAAGFIKKIVTDNKITPEQEAQFKRLHIEMLKLD</sequence>
<keyword evidence="5" id="KW-1185">Reference proteome</keyword>
<dbReference type="GO" id="GO:0003700">
    <property type="term" value="F:DNA-binding transcription factor activity"/>
    <property type="evidence" value="ECO:0007669"/>
    <property type="project" value="InterPro"/>
</dbReference>
<dbReference type="KEGG" id="orb:IPMB12_04890"/>
<dbReference type="Gene3D" id="3.40.50.1360">
    <property type="match status" value="1"/>
</dbReference>
<feature type="domain" description="HTH deoR-type" evidence="3">
    <location>
        <begin position="3"/>
        <end position="58"/>
    </location>
</feature>
<proteinExistence type="predicted"/>
<reference evidence="4 5" key="1">
    <citation type="submission" date="2020-03" db="EMBL/GenBank/DDBJ databases">
        <title>Complete genome sequence of Orbus sp. IPMB12 (BCRC 80908).</title>
        <authorList>
            <person name="Lo W.-S."/>
            <person name="Chang T.-H."/>
            <person name="Kuo C.-H."/>
        </authorList>
    </citation>
    <scope>NUCLEOTIDE SEQUENCE [LARGE SCALE GENOMIC DNA]</scope>
    <source>
        <strain evidence="4 5">IPMB12</strain>
    </source>
</reference>
<evidence type="ECO:0000313" key="4">
    <source>
        <dbReference type="EMBL" id="QIQ22401.1"/>
    </source>
</evidence>
<dbReference type="AlphaFoldDB" id="A0A6G9IDT5"/>
<gene>
    <name evidence="4" type="ORF">IPMB12_04890</name>
</gene>
<evidence type="ECO:0000256" key="2">
    <source>
        <dbReference type="ARBA" id="ARBA00023163"/>
    </source>
</evidence>
<dbReference type="InterPro" id="IPR050313">
    <property type="entry name" value="Carb_Metab_HTH_regulators"/>
</dbReference>
<dbReference type="SUPFAM" id="SSF46785">
    <property type="entry name" value="Winged helix' DNA-binding domain"/>
    <property type="match status" value="1"/>
</dbReference>